<dbReference type="RefSeq" id="WP_188625659.1">
    <property type="nucleotide sequence ID" value="NZ_BMIL01000002.1"/>
</dbReference>
<comment type="caution">
    <text evidence="2">The sequence shown here is derived from an EMBL/GenBank/DDBJ whole genome shotgun (WGS) entry which is preliminary data.</text>
</comment>
<dbReference type="InterPro" id="IPR007421">
    <property type="entry name" value="Schlafen_AlbA_2_dom"/>
</dbReference>
<name>A0A916U332_9SPHI</name>
<dbReference type="AlphaFoldDB" id="A0A916U332"/>
<dbReference type="Proteomes" id="UP000651668">
    <property type="component" value="Unassembled WGS sequence"/>
</dbReference>
<gene>
    <name evidence="2" type="ORF">GCM10011387_09220</name>
</gene>
<protein>
    <submittedName>
        <fullName evidence="2">ATP-dependent DNA helicase</fullName>
    </submittedName>
</protein>
<dbReference type="EMBL" id="BMIL01000002">
    <property type="protein sequence ID" value="GGC57743.1"/>
    <property type="molecule type" value="Genomic_DNA"/>
</dbReference>
<accession>A0A916U332</accession>
<evidence type="ECO:0000259" key="1">
    <source>
        <dbReference type="Pfam" id="PF04326"/>
    </source>
</evidence>
<dbReference type="Pfam" id="PF13749">
    <property type="entry name" value="HATPase_c_4"/>
    <property type="match status" value="1"/>
</dbReference>
<feature type="domain" description="Schlafen AlbA-2" evidence="1">
    <location>
        <begin position="5"/>
        <end position="124"/>
    </location>
</feature>
<organism evidence="2 3">
    <name type="scientific">Pedobacter quisquiliarum</name>
    <dbReference type="NCBI Taxonomy" id="1834438"/>
    <lineage>
        <taxon>Bacteria</taxon>
        <taxon>Pseudomonadati</taxon>
        <taxon>Bacteroidota</taxon>
        <taxon>Sphingobacteriia</taxon>
        <taxon>Sphingobacteriales</taxon>
        <taxon>Sphingobacteriaceae</taxon>
        <taxon>Pedobacter</taxon>
    </lineage>
</organism>
<evidence type="ECO:0000313" key="2">
    <source>
        <dbReference type="EMBL" id="GGC57743.1"/>
    </source>
</evidence>
<dbReference type="GO" id="GO:0004386">
    <property type="term" value="F:helicase activity"/>
    <property type="evidence" value="ECO:0007669"/>
    <property type="project" value="UniProtKB-KW"/>
</dbReference>
<keyword evidence="3" id="KW-1185">Reference proteome</keyword>
<dbReference type="Gene3D" id="3.30.950.30">
    <property type="entry name" value="Schlafen, AAA domain"/>
    <property type="match status" value="1"/>
</dbReference>
<keyword evidence="2" id="KW-0547">Nucleotide-binding</keyword>
<dbReference type="InterPro" id="IPR038475">
    <property type="entry name" value="RecG_C_sf"/>
</dbReference>
<keyword evidence="2" id="KW-0067">ATP-binding</keyword>
<evidence type="ECO:0000313" key="3">
    <source>
        <dbReference type="Proteomes" id="UP000651668"/>
    </source>
</evidence>
<dbReference type="Gene3D" id="3.30.565.60">
    <property type="match status" value="1"/>
</dbReference>
<reference evidence="2" key="1">
    <citation type="journal article" date="2014" name="Int. J. Syst. Evol. Microbiol.">
        <title>Complete genome sequence of Corynebacterium casei LMG S-19264T (=DSM 44701T), isolated from a smear-ripened cheese.</title>
        <authorList>
            <consortium name="US DOE Joint Genome Institute (JGI-PGF)"/>
            <person name="Walter F."/>
            <person name="Albersmeier A."/>
            <person name="Kalinowski J."/>
            <person name="Ruckert C."/>
        </authorList>
    </citation>
    <scope>NUCLEOTIDE SEQUENCE</scope>
    <source>
        <strain evidence="2">CGMCC 1.15343</strain>
    </source>
</reference>
<dbReference type="InterPro" id="IPR038461">
    <property type="entry name" value="Schlafen_AlbA_2_dom_sf"/>
</dbReference>
<dbReference type="PANTHER" id="PTHR30595:SF6">
    <property type="entry name" value="SCHLAFEN ALBA-2 DOMAIN-CONTAINING PROTEIN"/>
    <property type="match status" value="1"/>
</dbReference>
<sequence>MNFFEDQNVEYKSLKHAIGPKSNITALAETCVCFANAQGGLIIVGIEDGLTAPDPFQKVAVEDLNTVIARLRSMTDGVGIAGQEILQHDNGGEYFHFRILPSTRAIATTISGKVLIRITDKCYPVGSEELTNLAAEKNAFQWELVVPFKVSLADVDQNEVRAFVTDIKDSPKVSDFLKQLDVEDLLKFYQMLSSEGYLTNLGLIWLGMPQQRARVSYPITLQYIVYNERDEKIRKRDWHFHNYNPKSLLLDIEKEAVELTYSTELPDGLFRKQVRNYPKEVIRELLINAIAHKRFTVSGDIFIEVYTDRLVITNPGGLPLGINKNNILHERHRRNPHFIQTLHDLSLMEGEGSGYDLVYEKLGRDAKPLPDIESSLNKMSVTVYSGVVDTEVLTILDYVDRHFNLTQREYITLGLIARERKVLPTLLSQKLQLAQEDRLRGWIGSLLEKGIIETRGVKKGTQYLLNPNLFSQAKLDIKPSLKTIAPHQLDMLIHEDLKYNGASKLSEIHSRLNEVQEEDIRRRLYALVKLEALSISGGKRNRAYALAKKN</sequence>
<dbReference type="Pfam" id="PF04326">
    <property type="entry name" value="SLFN_AlbA_2"/>
    <property type="match status" value="1"/>
</dbReference>
<reference evidence="2" key="2">
    <citation type="submission" date="2020-09" db="EMBL/GenBank/DDBJ databases">
        <authorList>
            <person name="Sun Q."/>
            <person name="Zhou Y."/>
        </authorList>
    </citation>
    <scope>NUCLEOTIDE SEQUENCE</scope>
    <source>
        <strain evidence="2">CGMCC 1.15343</strain>
    </source>
</reference>
<proteinExistence type="predicted"/>
<keyword evidence="2" id="KW-0347">Helicase</keyword>
<keyword evidence="2" id="KW-0378">Hydrolase</keyword>
<dbReference type="PANTHER" id="PTHR30595">
    <property type="entry name" value="GLPR-RELATED TRANSCRIPTIONAL REPRESSOR"/>
    <property type="match status" value="1"/>
</dbReference>